<evidence type="ECO:0000313" key="4">
    <source>
        <dbReference type="Proteomes" id="UP000298327"/>
    </source>
</evidence>
<dbReference type="Proteomes" id="UP000298327">
    <property type="component" value="Unassembled WGS sequence"/>
</dbReference>
<comment type="caution">
    <text evidence="3">The sequence shown here is derived from an EMBL/GenBank/DDBJ whole genome shotgun (WGS) entry which is preliminary data.</text>
</comment>
<dbReference type="AlphaFoldDB" id="A0A4Y9XQI2"/>
<dbReference type="EMBL" id="SEOQ01001324">
    <property type="protein sequence ID" value="TFY52345.1"/>
    <property type="molecule type" value="Genomic_DNA"/>
</dbReference>
<evidence type="ECO:0000256" key="1">
    <source>
        <dbReference type="SAM" id="MobiDB-lite"/>
    </source>
</evidence>
<reference evidence="3 4" key="1">
    <citation type="submission" date="2019-02" db="EMBL/GenBank/DDBJ databases">
        <title>Genome sequencing of the rare red list fungi Dentipellis fragilis.</title>
        <authorList>
            <person name="Buettner E."/>
            <person name="Kellner H."/>
        </authorList>
    </citation>
    <scope>NUCLEOTIDE SEQUENCE [LARGE SCALE GENOMIC DNA]</scope>
    <source>
        <strain evidence="3 4">DSM 105465</strain>
    </source>
</reference>
<feature type="compositionally biased region" description="Polar residues" evidence="1">
    <location>
        <begin position="390"/>
        <end position="403"/>
    </location>
</feature>
<accession>A0A4Y9XQI2</accession>
<name>A0A4Y9XQI2_9AGAM</name>
<evidence type="ECO:0000259" key="2">
    <source>
        <dbReference type="Pfam" id="PF03732"/>
    </source>
</evidence>
<dbReference type="STRING" id="205917.A0A4Y9XQI2"/>
<feature type="region of interest" description="Disordered" evidence="1">
    <location>
        <begin position="126"/>
        <end position="185"/>
    </location>
</feature>
<organism evidence="3 4">
    <name type="scientific">Dentipellis fragilis</name>
    <dbReference type="NCBI Taxonomy" id="205917"/>
    <lineage>
        <taxon>Eukaryota</taxon>
        <taxon>Fungi</taxon>
        <taxon>Dikarya</taxon>
        <taxon>Basidiomycota</taxon>
        <taxon>Agaricomycotina</taxon>
        <taxon>Agaricomycetes</taxon>
        <taxon>Russulales</taxon>
        <taxon>Hericiaceae</taxon>
        <taxon>Dentipellis</taxon>
    </lineage>
</organism>
<protein>
    <recommendedName>
        <fullName evidence="2">Retrotransposon gag domain-containing protein</fullName>
    </recommendedName>
</protein>
<gene>
    <name evidence="3" type="ORF">EVG20_g10590</name>
</gene>
<keyword evidence="4" id="KW-1185">Reference proteome</keyword>
<dbReference type="OrthoDB" id="3267645at2759"/>
<feature type="region of interest" description="Disordered" evidence="1">
    <location>
        <begin position="389"/>
        <end position="416"/>
    </location>
</feature>
<dbReference type="InterPro" id="IPR005162">
    <property type="entry name" value="Retrotrans_gag_dom"/>
</dbReference>
<feature type="region of interest" description="Disordered" evidence="1">
    <location>
        <begin position="267"/>
        <end position="286"/>
    </location>
</feature>
<evidence type="ECO:0000313" key="3">
    <source>
        <dbReference type="EMBL" id="TFY52345.1"/>
    </source>
</evidence>
<proteinExistence type="predicted"/>
<feature type="domain" description="Retrotransposon gag" evidence="2">
    <location>
        <begin position="486"/>
        <end position="557"/>
    </location>
</feature>
<sequence>MVTLHFQDHIFDATHDDHILAHLAITAPLSRIHVWEEEDLQEHLHSHNYSWEVDGQWLVTIKWNYGSHLKVRLYIQIQTTFDIDSETFSYGYCDTCYCHFNPRFPSPDAALDPNFQFQSRTIYGIALPSPSPPPSHRIRRPIEHGRHPRYTPSIGSSSPYQPASPIPVPRQSTASENIDPSDLHRQTDRLPLGITEHPGNPDHLCVITPAGHRRVAYSHGDNHFDQWYFDEEPDFPYLTQDDLEFAAQEHRRLHPSMPPSTTAPVLVESPEASRTTPHWVPSGIGHKSNGTYTAWKQDDGDDWFWISSGIFITDDKLAASLEEHACRATAQQARTATLCSPTPPASTSTPTLVAPPAPIVPCPNTPPRPAAPPPGLFTPIKPQLPPPVPTMSSNPAPTTTSNAEIGVKPEPFEGDRAKSKEFKTRIRLFLKVNQTKYASKDAKIALFLDLCQGPIAGIWATQHGEEILEDDDIVAAGNQPDTADGKPRFDTFAKLLARFDSDFKPLDDSAEAQAAINHLSMGTRPVVDYITEFEALSPRTGYDDIALVHFFKKGLNHALSV</sequence>
<dbReference type="Pfam" id="PF03732">
    <property type="entry name" value="Retrotrans_gag"/>
    <property type="match status" value="1"/>
</dbReference>